<protein>
    <submittedName>
        <fullName evidence="2">Transcription regulator</fullName>
    </submittedName>
</protein>
<proteinExistence type="predicted"/>
<dbReference type="InterPro" id="IPR036289">
    <property type="entry name" value="YfhH"/>
</dbReference>
<reference evidence="2" key="1">
    <citation type="submission" date="2018-06" db="EMBL/GenBank/DDBJ databases">
        <authorList>
            <consortium name="Pathogen Informatics"/>
            <person name="Doyle S."/>
        </authorList>
    </citation>
    <scope>NUCLEOTIDE SEQUENCE [LARGE SCALE GENOMIC DNA]</scope>
    <source>
        <strain evidence="2">NCTC12218</strain>
    </source>
</reference>
<dbReference type="Gene3D" id="2.30.30.340">
    <property type="entry name" value="Hypothetical protein YfhH like domains"/>
    <property type="match status" value="1"/>
</dbReference>
<dbReference type="EMBL" id="UHEF01000001">
    <property type="protein sequence ID" value="SUM88141.1"/>
    <property type="molecule type" value="Genomic_DNA"/>
</dbReference>
<organism evidence="2">
    <name type="scientific">Staphylococcus schleiferi</name>
    <dbReference type="NCBI Taxonomy" id="1295"/>
    <lineage>
        <taxon>Bacteria</taxon>
        <taxon>Bacillati</taxon>
        <taxon>Bacillota</taxon>
        <taxon>Bacilli</taxon>
        <taxon>Bacillales</taxon>
        <taxon>Staphylococcaceae</taxon>
        <taxon>Staphylococcus</taxon>
    </lineage>
</organism>
<dbReference type="EMBL" id="LR962863">
    <property type="protein sequence ID" value="CAD7359334.1"/>
    <property type="molecule type" value="Genomic_DNA"/>
</dbReference>
<dbReference type="Pfam" id="PF08838">
    <property type="entry name" value="DUF1811"/>
    <property type="match status" value="1"/>
</dbReference>
<reference evidence="1 3" key="2">
    <citation type="submission" date="2020-11" db="EMBL/GenBank/DDBJ databases">
        <authorList>
            <consortium name="Pathogen Informatics"/>
        </authorList>
    </citation>
    <scope>NUCLEOTIDE SEQUENCE [LARGE SCALE GENOMIC DNA]</scope>
    <source>
        <strain evidence="1 3">NCTC12218</strain>
    </source>
</reference>
<evidence type="ECO:0000313" key="2">
    <source>
        <dbReference type="EMBL" id="SUM88141.1"/>
    </source>
</evidence>
<dbReference type="Proteomes" id="UP000264146">
    <property type="component" value="Chromosome"/>
</dbReference>
<evidence type="ECO:0000313" key="3">
    <source>
        <dbReference type="Proteomes" id="UP000264146"/>
    </source>
</evidence>
<dbReference type="Gene3D" id="1.10.287.880">
    <property type="entry name" value="Hypothetical protein YfhH domain"/>
    <property type="match status" value="1"/>
</dbReference>
<accession>A0A7Z7QP70</accession>
<dbReference type="SUPFAM" id="SSF101697">
    <property type="entry name" value="Hypothetical protein YfhH"/>
    <property type="match status" value="1"/>
</dbReference>
<dbReference type="AlphaFoldDB" id="A0A7Z7QP70"/>
<evidence type="ECO:0000313" key="1">
    <source>
        <dbReference type="EMBL" id="CAD7359334.1"/>
    </source>
</evidence>
<sequence length="117" mass="13745">MRLDKNYQKVVSKMSDKRLSEMDRQEILHVIQTSKEKMRKAEMNGIMNEYDVYANKVVIAESYLIDTDKIEIGKIYKLKDGTEDFFKVERLKGIFAWGFRINHSDPEEGLPISLLKL</sequence>
<name>A0A7Z7QP70_STASC</name>
<dbReference type="InterPro" id="IPR014938">
    <property type="entry name" value="YfhH-like"/>
</dbReference>
<gene>
    <name evidence="2" type="primary">yfhH_1</name>
    <name evidence="2" type="ORF">NCTC12218_00940</name>
</gene>